<dbReference type="Proteomes" id="UP000265520">
    <property type="component" value="Unassembled WGS sequence"/>
</dbReference>
<sequence length="63" mass="6913">LTVKTTGQMQSFSTFLLVPPQNDVTDSDNHRNSSLAMVLGASRVFDEALGVENDGREETLGWE</sequence>
<name>A0A392S3Q3_9FABA</name>
<dbReference type="EMBL" id="LXQA010312539">
    <property type="protein sequence ID" value="MCI43062.1"/>
    <property type="molecule type" value="Genomic_DNA"/>
</dbReference>
<dbReference type="AlphaFoldDB" id="A0A392S3Q3"/>
<organism evidence="1 2">
    <name type="scientific">Trifolium medium</name>
    <dbReference type="NCBI Taxonomy" id="97028"/>
    <lineage>
        <taxon>Eukaryota</taxon>
        <taxon>Viridiplantae</taxon>
        <taxon>Streptophyta</taxon>
        <taxon>Embryophyta</taxon>
        <taxon>Tracheophyta</taxon>
        <taxon>Spermatophyta</taxon>
        <taxon>Magnoliopsida</taxon>
        <taxon>eudicotyledons</taxon>
        <taxon>Gunneridae</taxon>
        <taxon>Pentapetalae</taxon>
        <taxon>rosids</taxon>
        <taxon>fabids</taxon>
        <taxon>Fabales</taxon>
        <taxon>Fabaceae</taxon>
        <taxon>Papilionoideae</taxon>
        <taxon>50 kb inversion clade</taxon>
        <taxon>NPAAA clade</taxon>
        <taxon>Hologalegina</taxon>
        <taxon>IRL clade</taxon>
        <taxon>Trifolieae</taxon>
        <taxon>Trifolium</taxon>
    </lineage>
</organism>
<keyword evidence="2" id="KW-1185">Reference proteome</keyword>
<protein>
    <submittedName>
        <fullName evidence="1">Uncharacterized protein</fullName>
    </submittedName>
</protein>
<accession>A0A392S3Q3</accession>
<comment type="caution">
    <text evidence="1">The sequence shown here is derived from an EMBL/GenBank/DDBJ whole genome shotgun (WGS) entry which is preliminary data.</text>
</comment>
<reference evidence="1 2" key="1">
    <citation type="journal article" date="2018" name="Front. Plant Sci.">
        <title>Red Clover (Trifolium pratense) and Zigzag Clover (T. medium) - A Picture of Genomic Similarities and Differences.</title>
        <authorList>
            <person name="Dluhosova J."/>
            <person name="Istvanek J."/>
            <person name="Nedelnik J."/>
            <person name="Repkova J."/>
        </authorList>
    </citation>
    <scope>NUCLEOTIDE SEQUENCE [LARGE SCALE GENOMIC DNA]</scope>
    <source>
        <strain evidence="2">cv. 10/8</strain>
        <tissue evidence="1">Leaf</tissue>
    </source>
</reference>
<evidence type="ECO:0000313" key="1">
    <source>
        <dbReference type="EMBL" id="MCI43062.1"/>
    </source>
</evidence>
<proteinExistence type="predicted"/>
<evidence type="ECO:0000313" key="2">
    <source>
        <dbReference type="Proteomes" id="UP000265520"/>
    </source>
</evidence>
<feature type="non-terminal residue" evidence="1">
    <location>
        <position position="1"/>
    </location>
</feature>